<accession>A0A7K1SVU7</accession>
<evidence type="ECO:0000313" key="2">
    <source>
        <dbReference type="EMBL" id="MVN21446.1"/>
    </source>
</evidence>
<name>A0A7K1SVU7_9SPHI</name>
<dbReference type="EMBL" id="WPIK01000006">
    <property type="protein sequence ID" value="MVN21446.1"/>
    <property type="molecule type" value="Genomic_DNA"/>
</dbReference>
<dbReference type="RefSeq" id="WP_157565781.1">
    <property type="nucleotide sequence ID" value="NZ_WPIK01000006.1"/>
</dbReference>
<organism evidence="2 3">
    <name type="scientific">Mucilaginibacter arboris</name>
    <dbReference type="NCBI Taxonomy" id="2682090"/>
    <lineage>
        <taxon>Bacteria</taxon>
        <taxon>Pseudomonadati</taxon>
        <taxon>Bacteroidota</taxon>
        <taxon>Sphingobacteriia</taxon>
        <taxon>Sphingobacteriales</taxon>
        <taxon>Sphingobacteriaceae</taxon>
        <taxon>Mucilaginibacter</taxon>
    </lineage>
</organism>
<dbReference type="Proteomes" id="UP000462014">
    <property type="component" value="Unassembled WGS sequence"/>
</dbReference>
<proteinExistence type="predicted"/>
<reference evidence="2 3" key="1">
    <citation type="submission" date="2019-12" db="EMBL/GenBank/DDBJ databases">
        <title>Mucilaginibacter sp. HMF7410 genome sequencing and assembly.</title>
        <authorList>
            <person name="Kang H."/>
            <person name="Cha I."/>
            <person name="Kim H."/>
            <person name="Joh K."/>
        </authorList>
    </citation>
    <scope>NUCLEOTIDE SEQUENCE [LARGE SCALE GENOMIC DNA]</scope>
    <source>
        <strain evidence="2 3">HMF7410</strain>
    </source>
</reference>
<keyword evidence="1" id="KW-0732">Signal</keyword>
<comment type="caution">
    <text evidence="2">The sequence shown here is derived from an EMBL/GenBank/DDBJ whole genome shotgun (WGS) entry which is preliminary data.</text>
</comment>
<evidence type="ECO:0000256" key="1">
    <source>
        <dbReference type="SAM" id="SignalP"/>
    </source>
</evidence>
<gene>
    <name evidence="2" type="ORF">GO621_07840</name>
</gene>
<evidence type="ECO:0000313" key="3">
    <source>
        <dbReference type="Proteomes" id="UP000462014"/>
    </source>
</evidence>
<sequence>MKKLFTILLIVISINAIGQTPINLLAKTEKEIKDAMSSFSVVSFEKSFSETGDPILGYQFDFDFSTGKNKSNNSIYAALFPLQIENTCVNCYYFYSDNNDLEPIVNNINESPIFVKIDNVFGWHNKNKNYDIIIEQNKNGKGFTLRYSWKFKKT</sequence>
<dbReference type="AlphaFoldDB" id="A0A7K1SVU7"/>
<keyword evidence="3" id="KW-1185">Reference proteome</keyword>
<feature type="chain" id="PRO_5029854840" evidence="1">
    <location>
        <begin position="19"/>
        <end position="154"/>
    </location>
</feature>
<feature type="signal peptide" evidence="1">
    <location>
        <begin position="1"/>
        <end position="18"/>
    </location>
</feature>
<protein>
    <submittedName>
        <fullName evidence="2">Uncharacterized protein</fullName>
    </submittedName>
</protein>